<keyword evidence="5 7" id="KW-1133">Transmembrane helix</keyword>
<feature type="transmembrane region" description="Helical" evidence="7">
    <location>
        <begin position="5"/>
        <end position="28"/>
    </location>
</feature>
<protein>
    <submittedName>
        <fullName evidence="9">Site-2 protease family protein</fullName>
    </submittedName>
</protein>
<evidence type="ECO:0000256" key="5">
    <source>
        <dbReference type="ARBA" id="ARBA00022989"/>
    </source>
</evidence>
<keyword evidence="4 7" id="KW-0812">Transmembrane</keyword>
<dbReference type="GO" id="GO:0006508">
    <property type="term" value="P:proteolysis"/>
    <property type="evidence" value="ECO:0007669"/>
    <property type="project" value="UniProtKB-KW"/>
</dbReference>
<comment type="subcellular location">
    <subcellularLocation>
        <location evidence="2">Membrane</location>
        <topology evidence="2">Multi-pass membrane protein</topology>
    </subcellularLocation>
</comment>
<feature type="domain" description="Peptidase M50" evidence="8">
    <location>
        <begin position="30"/>
        <end position="63"/>
    </location>
</feature>
<dbReference type="EMBL" id="PCWS01000136">
    <property type="protein sequence ID" value="PIR07847.1"/>
    <property type="molecule type" value="Genomic_DNA"/>
</dbReference>
<dbReference type="AlphaFoldDB" id="A0A2H0NG29"/>
<accession>A0A2H0NG29</accession>
<reference evidence="9 10" key="1">
    <citation type="submission" date="2017-09" db="EMBL/GenBank/DDBJ databases">
        <title>Depth-based differentiation of microbial function through sediment-hosted aquifers and enrichment of novel symbionts in the deep terrestrial subsurface.</title>
        <authorList>
            <person name="Probst A.J."/>
            <person name="Ladd B."/>
            <person name="Jarett J.K."/>
            <person name="Geller-Mcgrath D.E."/>
            <person name="Sieber C.M."/>
            <person name="Emerson J.B."/>
            <person name="Anantharaman K."/>
            <person name="Thomas B.C."/>
            <person name="Malmstrom R."/>
            <person name="Stieglmeier M."/>
            <person name="Klingl A."/>
            <person name="Woyke T."/>
            <person name="Ryan C.M."/>
            <person name="Banfield J.F."/>
        </authorList>
    </citation>
    <scope>NUCLEOTIDE SEQUENCE [LARGE SCALE GENOMIC DNA]</scope>
    <source>
        <strain evidence="9">CG11_big_fil_rev_8_21_14_0_20_37_11</strain>
    </source>
</reference>
<comment type="caution">
    <text evidence="9">The sequence shown here is derived from an EMBL/GenBank/DDBJ whole genome shotgun (WGS) entry which is preliminary data.</text>
</comment>
<dbReference type="InterPro" id="IPR008915">
    <property type="entry name" value="Peptidase_M50"/>
</dbReference>
<evidence type="ECO:0000256" key="2">
    <source>
        <dbReference type="ARBA" id="ARBA00004141"/>
    </source>
</evidence>
<dbReference type="PANTHER" id="PTHR35864">
    <property type="entry name" value="ZINC METALLOPROTEASE MJ0611-RELATED"/>
    <property type="match status" value="1"/>
</dbReference>
<name>A0A2H0NG29_9BACT</name>
<dbReference type="PANTHER" id="PTHR35864:SF1">
    <property type="entry name" value="ZINC METALLOPROTEASE YWHC-RELATED"/>
    <property type="match status" value="1"/>
</dbReference>
<evidence type="ECO:0000259" key="8">
    <source>
        <dbReference type="Pfam" id="PF02163"/>
    </source>
</evidence>
<evidence type="ECO:0000313" key="9">
    <source>
        <dbReference type="EMBL" id="PIR07847.1"/>
    </source>
</evidence>
<gene>
    <name evidence="9" type="ORF">COV53_06110</name>
</gene>
<sequence length="118" mass="13118">PASNLLFAVILSVILRFPLPGILGLFLYGLLPVIIQINVLLAIFNLIPIHPLDGFKVVAGLLPKKYYYEWMELEKYGMIFLLLLIFPFFGSSPVFRLITPVVNLILSILLPHGSGGVI</sequence>
<organism evidence="9 10">
    <name type="scientific">Candidatus Gottesmanbacteria bacterium CG11_big_fil_rev_8_21_14_0_20_37_11</name>
    <dbReference type="NCBI Taxonomy" id="1974575"/>
    <lineage>
        <taxon>Bacteria</taxon>
        <taxon>Candidatus Gottesmaniibacteriota</taxon>
    </lineage>
</organism>
<dbReference type="InterPro" id="IPR052348">
    <property type="entry name" value="Metallopeptidase_M50B"/>
</dbReference>
<keyword evidence="6 7" id="KW-0472">Membrane</keyword>
<comment type="similarity">
    <text evidence="3">Belongs to the peptidase M50B family.</text>
</comment>
<evidence type="ECO:0000313" key="10">
    <source>
        <dbReference type="Proteomes" id="UP000230707"/>
    </source>
</evidence>
<comment type="cofactor">
    <cofactor evidence="1">
        <name>Zn(2+)</name>
        <dbReference type="ChEBI" id="CHEBI:29105"/>
    </cofactor>
</comment>
<feature type="transmembrane region" description="Helical" evidence="7">
    <location>
        <begin position="76"/>
        <end position="98"/>
    </location>
</feature>
<proteinExistence type="inferred from homology"/>
<evidence type="ECO:0000256" key="1">
    <source>
        <dbReference type="ARBA" id="ARBA00001947"/>
    </source>
</evidence>
<evidence type="ECO:0000256" key="4">
    <source>
        <dbReference type="ARBA" id="ARBA00022692"/>
    </source>
</evidence>
<evidence type="ECO:0000256" key="7">
    <source>
        <dbReference type="SAM" id="Phobius"/>
    </source>
</evidence>
<dbReference type="Pfam" id="PF02163">
    <property type="entry name" value="Peptidase_M50"/>
    <property type="match status" value="1"/>
</dbReference>
<dbReference type="GO" id="GO:0016020">
    <property type="term" value="C:membrane"/>
    <property type="evidence" value="ECO:0007669"/>
    <property type="project" value="UniProtKB-SubCell"/>
</dbReference>
<feature type="non-terminal residue" evidence="9">
    <location>
        <position position="1"/>
    </location>
</feature>
<keyword evidence="9" id="KW-0378">Hydrolase</keyword>
<dbReference type="GO" id="GO:0008233">
    <property type="term" value="F:peptidase activity"/>
    <property type="evidence" value="ECO:0007669"/>
    <property type="project" value="UniProtKB-KW"/>
</dbReference>
<dbReference type="Proteomes" id="UP000230707">
    <property type="component" value="Unassembled WGS sequence"/>
</dbReference>
<feature type="transmembrane region" description="Helical" evidence="7">
    <location>
        <begin position="34"/>
        <end position="55"/>
    </location>
</feature>
<evidence type="ECO:0000256" key="6">
    <source>
        <dbReference type="ARBA" id="ARBA00023136"/>
    </source>
</evidence>
<evidence type="ECO:0000256" key="3">
    <source>
        <dbReference type="ARBA" id="ARBA00007931"/>
    </source>
</evidence>
<keyword evidence="9" id="KW-0645">Protease</keyword>